<dbReference type="Pfam" id="PF00300">
    <property type="entry name" value="His_Phos_1"/>
    <property type="match status" value="1"/>
</dbReference>
<dbReference type="Gene3D" id="3.40.50.1240">
    <property type="entry name" value="Phosphoglycerate mutase-like"/>
    <property type="match status" value="1"/>
</dbReference>
<reference evidence="1 2" key="1">
    <citation type="journal article" date="2018" name="Syst. Appl. Microbiol.">
        <title>Corynebacterium heidelbergense sp. nov., isolated from the preen glands of Egyptian geese (Alopochen aegyptiacus).</title>
        <authorList>
            <person name="Braun M.S."/>
            <person name="Wang E."/>
            <person name="Zimmermann S."/>
            <person name="Wink M."/>
        </authorList>
    </citation>
    <scope>NUCLEOTIDE SEQUENCE [LARGE SCALE GENOMIC DNA]</scope>
    <source>
        <strain evidence="1 2">DSM 104638</strain>
    </source>
</reference>
<proteinExistence type="predicted"/>
<protein>
    <submittedName>
        <fullName evidence="1">Histidine phosphatase family protein</fullName>
    </submittedName>
</protein>
<dbReference type="SMART" id="SM00855">
    <property type="entry name" value="PGAM"/>
    <property type="match status" value="1"/>
</dbReference>
<comment type="caution">
    <text evidence="1">The sequence shown here is derived from an EMBL/GenBank/DDBJ whole genome shotgun (WGS) entry which is preliminary data.</text>
</comment>
<dbReference type="AlphaFoldDB" id="A0A364V9Q7"/>
<accession>A0A364V9Q7</accession>
<dbReference type="Proteomes" id="UP000251047">
    <property type="component" value="Unassembled WGS sequence"/>
</dbReference>
<dbReference type="EMBL" id="PHQP01000084">
    <property type="protein sequence ID" value="RAV33361.1"/>
    <property type="molecule type" value="Genomic_DNA"/>
</dbReference>
<evidence type="ECO:0000313" key="1">
    <source>
        <dbReference type="EMBL" id="RAV33361.1"/>
    </source>
</evidence>
<dbReference type="InterPro" id="IPR050275">
    <property type="entry name" value="PGM_Phosphatase"/>
</dbReference>
<dbReference type="SUPFAM" id="SSF53254">
    <property type="entry name" value="Phosphoglycerate mutase-like"/>
    <property type="match status" value="1"/>
</dbReference>
<dbReference type="OrthoDB" id="3215466at2"/>
<name>A0A364V9Q7_9CORY</name>
<dbReference type="InterPro" id="IPR029033">
    <property type="entry name" value="His_PPase_superfam"/>
</dbReference>
<dbReference type="GO" id="GO:0016791">
    <property type="term" value="F:phosphatase activity"/>
    <property type="evidence" value="ECO:0007669"/>
    <property type="project" value="TreeGrafter"/>
</dbReference>
<sequence length="201" mass="22425">MTTIVHLVRHGEVHNPEKILYGRLPGYRISERGRNMAHAAAADLADHRVTYLASSPLQRAQETARPFAAKLGLEVKTDKRLLEAGNLLEGRHIKGVRSALWNPRLWPLLRDPSQPSWGEPYTDILSRMLDAIDSAREVARGREAVLVSHQLPIVMVQRHAKGQPLAHNPAARRCELASITSLIFDGNDLADVHYAEPAQHI</sequence>
<organism evidence="1 2">
    <name type="scientific">Corynebacterium heidelbergense</name>
    <dbReference type="NCBI Taxonomy" id="2055947"/>
    <lineage>
        <taxon>Bacteria</taxon>
        <taxon>Bacillati</taxon>
        <taxon>Actinomycetota</taxon>
        <taxon>Actinomycetes</taxon>
        <taxon>Mycobacteriales</taxon>
        <taxon>Corynebacteriaceae</taxon>
        <taxon>Corynebacterium</taxon>
    </lineage>
</organism>
<dbReference type="GO" id="GO:0005737">
    <property type="term" value="C:cytoplasm"/>
    <property type="evidence" value="ECO:0007669"/>
    <property type="project" value="TreeGrafter"/>
</dbReference>
<dbReference type="RefSeq" id="WP_112770127.1">
    <property type="nucleotide sequence ID" value="NZ_CP063191.1"/>
</dbReference>
<dbReference type="PANTHER" id="PTHR48100">
    <property type="entry name" value="BROAD-SPECIFICITY PHOSPHATASE YOR283W-RELATED"/>
    <property type="match status" value="1"/>
</dbReference>
<dbReference type="PANTHER" id="PTHR48100:SF51">
    <property type="entry name" value="PHOSPHOGLYCERATE MUTASE"/>
    <property type="match status" value="1"/>
</dbReference>
<dbReference type="InterPro" id="IPR013078">
    <property type="entry name" value="His_Pase_superF_clade-1"/>
</dbReference>
<dbReference type="CDD" id="cd07067">
    <property type="entry name" value="HP_PGM_like"/>
    <property type="match status" value="1"/>
</dbReference>
<gene>
    <name evidence="1" type="ORF">CWC39_08925</name>
</gene>
<evidence type="ECO:0000313" key="2">
    <source>
        <dbReference type="Proteomes" id="UP000251047"/>
    </source>
</evidence>